<evidence type="ECO:0000313" key="2">
    <source>
        <dbReference type="EMBL" id="MBB5802815.1"/>
    </source>
</evidence>
<dbReference type="Gene3D" id="3.40.50.1110">
    <property type="entry name" value="SGNH hydrolase"/>
    <property type="match status" value="1"/>
</dbReference>
<comment type="caution">
    <text evidence="2">The sequence shown here is derived from an EMBL/GenBank/DDBJ whole genome shotgun (WGS) entry which is preliminary data.</text>
</comment>
<dbReference type="InterPro" id="IPR036514">
    <property type="entry name" value="SGNH_hydro_sf"/>
</dbReference>
<proteinExistence type="predicted"/>
<evidence type="ECO:0000259" key="1">
    <source>
        <dbReference type="Pfam" id="PF13472"/>
    </source>
</evidence>
<dbReference type="PANTHER" id="PTHR30383">
    <property type="entry name" value="THIOESTERASE 1/PROTEASE 1/LYSOPHOSPHOLIPASE L1"/>
    <property type="match status" value="1"/>
</dbReference>
<dbReference type="AlphaFoldDB" id="A0A7W9HIG9"/>
<protein>
    <submittedName>
        <fullName evidence="2">Lysophospholipase L1-like esterase</fullName>
    </submittedName>
</protein>
<dbReference type="GO" id="GO:0004622">
    <property type="term" value="F:phosphatidylcholine lysophospholipase activity"/>
    <property type="evidence" value="ECO:0007669"/>
    <property type="project" value="TreeGrafter"/>
</dbReference>
<reference evidence="2 3" key="1">
    <citation type="submission" date="2020-08" db="EMBL/GenBank/DDBJ databases">
        <title>Sequencing the genomes of 1000 actinobacteria strains.</title>
        <authorList>
            <person name="Klenk H.-P."/>
        </authorList>
    </citation>
    <scope>NUCLEOTIDE SEQUENCE [LARGE SCALE GENOMIC DNA]</scope>
    <source>
        <strain evidence="2 3">DSM 45486</strain>
    </source>
</reference>
<dbReference type="SUPFAM" id="SSF52266">
    <property type="entry name" value="SGNH hydrolase"/>
    <property type="match status" value="1"/>
</dbReference>
<dbReference type="CDD" id="cd01836">
    <property type="entry name" value="FeeA_FeeB_like"/>
    <property type="match status" value="1"/>
</dbReference>
<accession>A0A7W9HIG9</accession>
<name>A0A7W9HIG9_9PSEU</name>
<dbReference type="EMBL" id="JACHMO010000001">
    <property type="protein sequence ID" value="MBB5802815.1"/>
    <property type="molecule type" value="Genomic_DNA"/>
</dbReference>
<dbReference type="PANTHER" id="PTHR30383:SF5">
    <property type="entry name" value="SGNH HYDROLASE-TYPE ESTERASE DOMAIN-CONTAINING PROTEIN"/>
    <property type="match status" value="1"/>
</dbReference>
<dbReference type="Proteomes" id="UP000552097">
    <property type="component" value="Unassembled WGS sequence"/>
</dbReference>
<dbReference type="RefSeq" id="WP_184919749.1">
    <property type="nucleotide sequence ID" value="NZ_JACHMO010000001.1"/>
</dbReference>
<feature type="domain" description="SGNH hydrolase-type esterase" evidence="1">
    <location>
        <begin position="47"/>
        <end position="218"/>
    </location>
</feature>
<dbReference type="InterPro" id="IPR051532">
    <property type="entry name" value="Ester_Hydrolysis_Enzymes"/>
</dbReference>
<dbReference type="InterPro" id="IPR013830">
    <property type="entry name" value="SGNH_hydro"/>
</dbReference>
<organism evidence="2 3">
    <name type="scientific">Saccharothrix ecbatanensis</name>
    <dbReference type="NCBI Taxonomy" id="1105145"/>
    <lineage>
        <taxon>Bacteria</taxon>
        <taxon>Bacillati</taxon>
        <taxon>Actinomycetota</taxon>
        <taxon>Actinomycetes</taxon>
        <taxon>Pseudonocardiales</taxon>
        <taxon>Pseudonocardiaceae</taxon>
        <taxon>Saccharothrix</taxon>
    </lineage>
</organism>
<dbReference type="Pfam" id="PF13472">
    <property type="entry name" value="Lipase_GDSL_2"/>
    <property type="match status" value="1"/>
</dbReference>
<sequence length="235" mass="24797">MNPLLMPIVAAQGIWARKSIKILPPAAGPTTGSAGDTAGGTAVRLAVLGESTAAGCGVDAHDDGFPGSLARTIAERTDRPVTWEAIGQDGATARRIRYKLLPRLGEDLTVAVLLAGVNDVLGRRSPAQWTEDLGAVVDELGKRAEHVVVAGIPPFMAFPSLPGTLRRYLSQRAEALDAASRRVCAERPGALWIGSADIMPVGPDFFSEDRFHPSAYGYLRWAQGIADHLPLTAAA</sequence>
<gene>
    <name evidence="2" type="ORF">F4560_002583</name>
</gene>
<evidence type="ECO:0000313" key="3">
    <source>
        <dbReference type="Proteomes" id="UP000552097"/>
    </source>
</evidence>
<keyword evidence="3" id="KW-1185">Reference proteome</keyword>